<comment type="similarity">
    <text evidence="3 9">Belongs to the glycosyl hydrolase 47 family.</text>
</comment>
<dbReference type="InterPro" id="IPR001382">
    <property type="entry name" value="Glyco_hydro_47"/>
</dbReference>
<evidence type="ECO:0000256" key="2">
    <source>
        <dbReference type="ARBA" id="ARBA00004922"/>
    </source>
</evidence>
<keyword evidence="11" id="KW-1185">Reference proteome</keyword>
<accession>A0A507B7R1</accession>
<dbReference type="GO" id="GO:0004571">
    <property type="term" value="F:mannosyl-oligosaccharide 1,2-alpha-mannosidase activity"/>
    <property type="evidence" value="ECO:0007669"/>
    <property type="project" value="InterPro"/>
</dbReference>
<evidence type="ECO:0000256" key="7">
    <source>
        <dbReference type="PIRSR" id="PIRSR601382-2"/>
    </source>
</evidence>
<evidence type="ECO:0000256" key="8">
    <source>
        <dbReference type="PIRSR" id="PIRSR601382-3"/>
    </source>
</evidence>
<dbReference type="RefSeq" id="XP_030994519.1">
    <property type="nucleotide sequence ID" value="XM_031141349.1"/>
</dbReference>
<evidence type="ECO:0000313" key="11">
    <source>
        <dbReference type="Proteomes" id="UP000319257"/>
    </source>
</evidence>
<evidence type="ECO:0000256" key="3">
    <source>
        <dbReference type="ARBA" id="ARBA00007658"/>
    </source>
</evidence>
<evidence type="ECO:0000256" key="9">
    <source>
        <dbReference type="RuleBase" id="RU361193"/>
    </source>
</evidence>
<dbReference type="STRING" id="1093900.A0A507B7R1"/>
<dbReference type="InterPro" id="IPR036026">
    <property type="entry name" value="Seven-hairpin_glycosidases"/>
</dbReference>
<keyword evidence="5 8" id="KW-1015">Disulfide bond</keyword>
<feature type="active site" evidence="6">
    <location>
        <position position="320"/>
    </location>
</feature>
<name>A0A507B7R1_9PEZI</name>
<dbReference type="EC" id="3.2.1.-" evidence="9"/>
<dbReference type="PANTHER" id="PTHR11742">
    <property type="entry name" value="MANNOSYL-OLIGOSACCHARIDE ALPHA-1,2-MANNOSIDASE-RELATED"/>
    <property type="match status" value="1"/>
</dbReference>
<keyword evidence="7" id="KW-0479">Metal-binding</keyword>
<dbReference type="Gene3D" id="1.50.10.10">
    <property type="match status" value="1"/>
</dbReference>
<dbReference type="Pfam" id="PF01532">
    <property type="entry name" value="Glyco_hydro_47"/>
    <property type="match status" value="1"/>
</dbReference>
<dbReference type="SUPFAM" id="SSF48225">
    <property type="entry name" value="Seven-hairpin glycosidases"/>
    <property type="match status" value="1"/>
</dbReference>
<feature type="active site" evidence="6">
    <location>
        <position position="498"/>
    </location>
</feature>
<dbReference type="GO" id="GO:0016020">
    <property type="term" value="C:membrane"/>
    <property type="evidence" value="ECO:0007669"/>
    <property type="project" value="InterPro"/>
</dbReference>
<evidence type="ECO:0000256" key="4">
    <source>
        <dbReference type="ARBA" id="ARBA00022801"/>
    </source>
</evidence>
<keyword evidence="4 9" id="KW-0378">Hydrolase</keyword>
<comment type="cofactor">
    <cofactor evidence="1 7">
        <name>Ca(2+)</name>
        <dbReference type="ChEBI" id="CHEBI:29108"/>
    </cofactor>
</comment>
<dbReference type="InterPro" id="IPR012341">
    <property type="entry name" value="6hp_glycosidase-like_sf"/>
</dbReference>
<feature type="active site" description="Proton donor" evidence="6">
    <location>
        <position position="182"/>
    </location>
</feature>
<dbReference type="GO" id="GO:0005509">
    <property type="term" value="F:calcium ion binding"/>
    <property type="evidence" value="ECO:0007669"/>
    <property type="project" value="InterPro"/>
</dbReference>
<gene>
    <name evidence="10" type="ORF">E0L32_006688</name>
</gene>
<feature type="binding site" evidence="7">
    <location>
        <position position="586"/>
    </location>
    <ligand>
        <name>Ca(2+)</name>
        <dbReference type="ChEBI" id="CHEBI:29108"/>
    </ligand>
</feature>
<evidence type="ECO:0000313" key="10">
    <source>
        <dbReference type="EMBL" id="TPX12808.1"/>
    </source>
</evidence>
<comment type="pathway">
    <text evidence="2">Protein modification; protein glycosylation.</text>
</comment>
<keyword evidence="7" id="KW-0106">Calcium</keyword>
<dbReference type="AlphaFoldDB" id="A0A507B7R1"/>
<dbReference type="GO" id="GO:0036503">
    <property type="term" value="P:ERAD pathway"/>
    <property type="evidence" value="ECO:0007669"/>
    <property type="project" value="UniProtKB-ARBA"/>
</dbReference>
<dbReference type="GO" id="GO:0005783">
    <property type="term" value="C:endoplasmic reticulum"/>
    <property type="evidence" value="ECO:0007669"/>
    <property type="project" value="TreeGrafter"/>
</dbReference>
<dbReference type="Proteomes" id="UP000319257">
    <property type="component" value="Unassembled WGS sequence"/>
</dbReference>
<dbReference type="FunCoup" id="A0A507B7R1">
    <property type="interactions" value="805"/>
</dbReference>
<dbReference type="UniPathway" id="UPA00378"/>
<dbReference type="InterPro" id="IPR050749">
    <property type="entry name" value="Glycosyl_Hydrolase_47"/>
</dbReference>
<keyword evidence="9" id="KW-0326">Glycosidase</keyword>
<dbReference type="EMBL" id="SKBQ01000039">
    <property type="protein sequence ID" value="TPX12808.1"/>
    <property type="molecule type" value="Genomic_DNA"/>
</dbReference>
<evidence type="ECO:0000256" key="1">
    <source>
        <dbReference type="ARBA" id="ARBA00001913"/>
    </source>
</evidence>
<comment type="caution">
    <text evidence="10">The sequence shown here is derived from an EMBL/GenBank/DDBJ whole genome shotgun (WGS) entry which is preliminary data.</text>
</comment>
<dbReference type="GeneID" id="41974135"/>
<protein>
    <recommendedName>
        <fullName evidence="9">alpha-1,2-Mannosidase</fullName>
        <ecNumber evidence="9">3.2.1.-</ecNumber>
    </recommendedName>
</protein>
<dbReference type="PRINTS" id="PR00747">
    <property type="entry name" value="GLYHDRLASE47"/>
</dbReference>
<feature type="active site" description="Proton donor" evidence="6">
    <location>
        <position position="438"/>
    </location>
</feature>
<organism evidence="10 11">
    <name type="scientific">Thyridium curvatum</name>
    <dbReference type="NCBI Taxonomy" id="1093900"/>
    <lineage>
        <taxon>Eukaryota</taxon>
        <taxon>Fungi</taxon>
        <taxon>Dikarya</taxon>
        <taxon>Ascomycota</taxon>
        <taxon>Pezizomycotina</taxon>
        <taxon>Sordariomycetes</taxon>
        <taxon>Sordariomycetidae</taxon>
        <taxon>Thyridiales</taxon>
        <taxon>Thyridiaceae</taxon>
        <taxon>Thyridium</taxon>
    </lineage>
</organism>
<dbReference type="PANTHER" id="PTHR11742:SF49">
    <property type="entry name" value="ALPHA-1,2-MANNOSIDASE"/>
    <property type="match status" value="1"/>
</dbReference>
<dbReference type="InParanoid" id="A0A507B7R1"/>
<sequence length="595" mass="66127">MITLPRPGPLISLLLAAGTIVLLLYSSRGRGDVLSPVPPFAGDLRPHDGSFRWSEVPLQYPIARQSMRAVPTAAPRAIPRIQHQFGKEQPAARATRLARREAVKGNFTHAWQGYKQHAWMRDEVKPLSGGGQDTFGGWAATLVDALDTLWLMGLHDDFDQAVKAVGQIDFSDSNHEEINVFETTIRYLGGFLAAYDLSKGKYPNLLRKAVELGDMLYVAFDTPNHMPVTRWKFKQSKTGAKLVASESILIAELGSLTLEFTRLSQLSGDPKYFDAVQRVMDACADAQDRTKIPGLWPVAVNAKTMDLTSYGGFTIGGMADSTYEYLPKQYLLLGGASQQYRDMYVKALAAMKRNIFYRPRTEAGLDILLPGDVSSDGKTHPSLLETEPKAQHLGCFAGGMVGLAARAFDLPNDLLVARQLVEGCLWGYENSPSGMMPEIIRTTKCPSTGGCEWDQAAWHNEVAAAHERSSGGEQIALERRLKPGFTKVHDGRYILRPEAIESIFILYRLTGDTTLMDRAWAMFETIAKATTTDIAHAALDDCTKEHPETTRADRMESFWLAETLKYFYLIFDSPDVMSLDEYVLNTEAHPLRRPQ</sequence>
<reference evidence="10 11" key="1">
    <citation type="submission" date="2019-06" db="EMBL/GenBank/DDBJ databases">
        <title>Draft genome sequence of the filamentous fungus Phialemoniopsis curvata isolated from diesel fuel.</title>
        <authorList>
            <person name="Varaljay V.A."/>
            <person name="Lyon W.J."/>
            <person name="Crouch A.L."/>
            <person name="Drake C.E."/>
            <person name="Hollomon J.M."/>
            <person name="Nadeau L.J."/>
            <person name="Nunn H.S."/>
            <person name="Stevenson B.S."/>
            <person name="Bojanowski C.L."/>
            <person name="Crookes-Goodson W.J."/>
        </authorList>
    </citation>
    <scope>NUCLEOTIDE SEQUENCE [LARGE SCALE GENOMIC DNA]</scope>
    <source>
        <strain evidence="10 11">D216</strain>
    </source>
</reference>
<proteinExistence type="inferred from homology"/>
<feature type="disulfide bond" evidence="8">
    <location>
        <begin position="395"/>
        <end position="424"/>
    </location>
</feature>
<dbReference type="GO" id="GO:0005975">
    <property type="term" value="P:carbohydrate metabolic process"/>
    <property type="evidence" value="ECO:0007669"/>
    <property type="project" value="InterPro"/>
</dbReference>
<dbReference type="OrthoDB" id="8118055at2759"/>
<evidence type="ECO:0000256" key="5">
    <source>
        <dbReference type="ARBA" id="ARBA00023157"/>
    </source>
</evidence>
<evidence type="ECO:0000256" key="6">
    <source>
        <dbReference type="PIRSR" id="PIRSR601382-1"/>
    </source>
</evidence>
<dbReference type="FunFam" id="1.50.10.10:FF:000037">
    <property type="entry name" value="alpha-1,2-Mannosidase"/>
    <property type="match status" value="1"/>
</dbReference>